<reference evidence="2 3" key="1">
    <citation type="submission" date="2018-11" db="EMBL/GenBank/DDBJ databases">
        <title>Genome sequence and assembly of Colletotrichum spinosum.</title>
        <authorList>
            <person name="Gan P."/>
            <person name="Shirasu K."/>
        </authorList>
    </citation>
    <scope>NUCLEOTIDE SEQUENCE [LARGE SCALE GENOMIC DNA]</scope>
    <source>
        <strain evidence="2 3">CBS 515.97</strain>
    </source>
</reference>
<proteinExistence type="predicted"/>
<keyword evidence="3" id="KW-1185">Reference proteome</keyword>
<feature type="region of interest" description="Disordered" evidence="1">
    <location>
        <begin position="154"/>
        <end position="184"/>
    </location>
</feature>
<name>A0A4R8QUE2_9PEZI</name>
<feature type="region of interest" description="Disordered" evidence="1">
    <location>
        <begin position="77"/>
        <end position="112"/>
    </location>
</feature>
<dbReference type="Proteomes" id="UP000295083">
    <property type="component" value="Unassembled WGS sequence"/>
</dbReference>
<sequence>MCIADIGSREEYTVTGVGQGLVMAIRLPRDEGQSLRILGRPRPPSWSRLRRFSRPPARPMAHVLWYGCNTASRVQVSGAAGHRAQPRSSRDADVASKSPSVSTTAPESPSPAVMAGLPIFQISGLPVRSRLTSLRVPSVLLSLSEAKLHAILSASADTTRQRQRQRPQRPSPPLGGHESRWGAR</sequence>
<dbReference type="AlphaFoldDB" id="A0A4R8QUE2"/>
<evidence type="ECO:0000313" key="3">
    <source>
        <dbReference type="Proteomes" id="UP000295083"/>
    </source>
</evidence>
<dbReference type="EMBL" id="QAPG01000005">
    <property type="protein sequence ID" value="TDZ40444.1"/>
    <property type="molecule type" value="Genomic_DNA"/>
</dbReference>
<protein>
    <submittedName>
        <fullName evidence="2">Uncharacterized protein</fullName>
    </submittedName>
</protein>
<gene>
    <name evidence="2" type="ORF">C8035_v004083</name>
</gene>
<evidence type="ECO:0000256" key="1">
    <source>
        <dbReference type="SAM" id="MobiDB-lite"/>
    </source>
</evidence>
<evidence type="ECO:0000313" key="2">
    <source>
        <dbReference type="EMBL" id="TDZ40444.1"/>
    </source>
</evidence>
<feature type="compositionally biased region" description="Polar residues" evidence="1">
    <location>
        <begin position="97"/>
        <end position="107"/>
    </location>
</feature>
<accession>A0A4R8QUE2</accession>
<organism evidence="2 3">
    <name type="scientific">Colletotrichum spinosum</name>
    <dbReference type="NCBI Taxonomy" id="1347390"/>
    <lineage>
        <taxon>Eukaryota</taxon>
        <taxon>Fungi</taxon>
        <taxon>Dikarya</taxon>
        <taxon>Ascomycota</taxon>
        <taxon>Pezizomycotina</taxon>
        <taxon>Sordariomycetes</taxon>
        <taxon>Hypocreomycetidae</taxon>
        <taxon>Glomerellales</taxon>
        <taxon>Glomerellaceae</taxon>
        <taxon>Colletotrichum</taxon>
        <taxon>Colletotrichum orbiculare species complex</taxon>
    </lineage>
</organism>
<comment type="caution">
    <text evidence="2">The sequence shown here is derived from an EMBL/GenBank/DDBJ whole genome shotgun (WGS) entry which is preliminary data.</text>
</comment>